<keyword evidence="1" id="KW-1133">Transmembrane helix</keyword>
<sequence length="44" mass="4479">MPSGLIALSLGGFGIGLVLMPVAVMVVAAQRAWSPQAADRVTAR</sequence>
<keyword evidence="1" id="KW-0472">Membrane</keyword>
<name>A0ABW6LBM5_9ACTN</name>
<accession>A0ABW6LBM5</accession>
<evidence type="ECO:0000313" key="3">
    <source>
        <dbReference type="Proteomes" id="UP001601288"/>
    </source>
</evidence>
<feature type="transmembrane region" description="Helical" evidence="1">
    <location>
        <begin position="6"/>
        <end position="28"/>
    </location>
</feature>
<dbReference type="EMBL" id="JBIAFP010000006">
    <property type="protein sequence ID" value="MFE9225493.1"/>
    <property type="molecule type" value="Genomic_DNA"/>
</dbReference>
<keyword evidence="3" id="KW-1185">Reference proteome</keyword>
<organism evidence="2 3">
    <name type="scientific">Streptomyces massasporeus</name>
    <dbReference type="NCBI Taxonomy" id="67324"/>
    <lineage>
        <taxon>Bacteria</taxon>
        <taxon>Bacillati</taxon>
        <taxon>Actinomycetota</taxon>
        <taxon>Actinomycetes</taxon>
        <taxon>Kitasatosporales</taxon>
        <taxon>Streptomycetaceae</taxon>
        <taxon>Streptomyces</taxon>
    </lineage>
</organism>
<dbReference type="RefSeq" id="WP_358309126.1">
    <property type="nucleotide sequence ID" value="NZ_JBEYIH010000014.1"/>
</dbReference>
<reference evidence="2 3" key="1">
    <citation type="submission" date="2024-10" db="EMBL/GenBank/DDBJ databases">
        <title>The Natural Products Discovery Center: Release of the First 8490 Sequenced Strains for Exploring Actinobacteria Biosynthetic Diversity.</title>
        <authorList>
            <person name="Kalkreuter E."/>
            <person name="Kautsar S.A."/>
            <person name="Yang D."/>
            <person name="Bader C.D."/>
            <person name="Teijaro C.N."/>
            <person name="Fluegel L."/>
            <person name="Davis C.M."/>
            <person name="Simpson J.R."/>
            <person name="Lauterbach L."/>
            <person name="Steele A.D."/>
            <person name="Gui C."/>
            <person name="Meng S."/>
            <person name="Li G."/>
            <person name="Viehrig K."/>
            <person name="Ye F."/>
            <person name="Su P."/>
            <person name="Kiefer A.F."/>
            <person name="Nichols A."/>
            <person name="Cepeda A.J."/>
            <person name="Yan W."/>
            <person name="Fan B."/>
            <person name="Jiang Y."/>
            <person name="Adhikari A."/>
            <person name="Zheng C.-J."/>
            <person name="Schuster L."/>
            <person name="Cowan T.M."/>
            <person name="Smanski M.J."/>
            <person name="Chevrette M.G."/>
            <person name="De Carvalho L.P.S."/>
            <person name="Shen B."/>
        </authorList>
    </citation>
    <scope>NUCLEOTIDE SEQUENCE [LARGE SCALE GENOMIC DNA]</scope>
    <source>
        <strain evidence="2 3">NPDC007066</strain>
    </source>
</reference>
<dbReference type="Proteomes" id="UP001601288">
    <property type="component" value="Unassembled WGS sequence"/>
</dbReference>
<evidence type="ECO:0000313" key="2">
    <source>
        <dbReference type="EMBL" id="MFE9225493.1"/>
    </source>
</evidence>
<protein>
    <submittedName>
        <fullName evidence="2">Uncharacterized protein</fullName>
    </submittedName>
</protein>
<proteinExistence type="predicted"/>
<keyword evidence="1" id="KW-0812">Transmembrane</keyword>
<comment type="caution">
    <text evidence="2">The sequence shown here is derived from an EMBL/GenBank/DDBJ whole genome shotgun (WGS) entry which is preliminary data.</text>
</comment>
<evidence type="ECO:0000256" key="1">
    <source>
        <dbReference type="SAM" id="Phobius"/>
    </source>
</evidence>
<gene>
    <name evidence="2" type="ORF">ACFYM3_12840</name>
</gene>